<dbReference type="GO" id="GO:0003700">
    <property type="term" value="F:DNA-binding transcription factor activity"/>
    <property type="evidence" value="ECO:0007669"/>
    <property type="project" value="InterPro"/>
</dbReference>
<evidence type="ECO:0000313" key="3">
    <source>
        <dbReference type="Proteomes" id="UP000030748"/>
    </source>
</evidence>
<feature type="region of interest" description="Disordered" evidence="1">
    <location>
        <begin position="250"/>
        <end position="306"/>
    </location>
</feature>
<accession>A0A022Q2E9</accession>
<sequence length="306" mass="35161">MESTNNGLSNHETLGNTGGMRDVLPLSPFQFYSDFSPVDSEGDLKSLEGGLNYHQRCSSESFLIEEQPSWLDDLLNEPETPLHRGHRRAASDSYAYFGEADKFTLPYDQKNNKESKVVPSLGLENSRGESGSENLQNSADRANGSQVKPSGSKMDSKRSKQHNAHRSRVRKLQYISHLERTVQILKAEGFEISAELEFVEQQNIILSMENRTLRQRLESISQEQMIKHWEQGMLEREIGRLQTLYHMQKQQQMQMQMHHQQQHPHNQHQKHRRNRSRDLDHPVNISSTKNKDASSSKDSVNGSVRV</sequence>
<evidence type="ECO:0000256" key="1">
    <source>
        <dbReference type="SAM" id="MobiDB-lite"/>
    </source>
</evidence>
<feature type="compositionally biased region" description="Polar residues" evidence="1">
    <location>
        <begin position="296"/>
        <end position="306"/>
    </location>
</feature>
<dbReference type="eggNOG" id="ENOG502SJ6N">
    <property type="taxonomic scope" value="Eukaryota"/>
</dbReference>
<dbReference type="GO" id="GO:0005634">
    <property type="term" value="C:nucleus"/>
    <property type="evidence" value="ECO:0007669"/>
    <property type="project" value="UniProtKB-ARBA"/>
</dbReference>
<feature type="compositionally biased region" description="Polar residues" evidence="1">
    <location>
        <begin position="128"/>
        <end position="149"/>
    </location>
</feature>
<feature type="region of interest" description="Disordered" evidence="1">
    <location>
        <begin position="118"/>
        <end position="168"/>
    </location>
</feature>
<feature type="compositionally biased region" description="Basic residues" evidence="1">
    <location>
        <begin position="159"/>
        <end position="168"/>
    </location>
</feature>
<name>A0A022Q2E9_ERYGU</name>
<evidence type="ECO:0000313" key="2">
    <source>
        <dbReference type="EMBL" id="EYU22807.1"/>
    </source>
</evidence>
<dbReference type="InterPro" id="IPR046347">
    <property type="entry name" value="bZIP_sf"/>
</dbReference>
<organism evidence="2 3">
    <name type="scientific">Erythranthe guttata</name>
    <name type="common">Yellow monkey flower</name>
    <name type="synonym">Mimulus guttatus</name>
    <dbReference type="NCBI Taxonomy" id="4155"/>
    <lineage>
        <taxon>Eukaryota</taxon>
        <taxon>Viridiplantae</taxon>
        <taxon>Streptophyta</taxon>
        <taxon>Embryophyta</taxon>
        <taxon>Tracheophyta</taxon>
        <taxon>Spermatophyta</taxon>
        <taxon>Magnoliopsida</taxon>
        <taxon>eudicotyledons</taxon>
        <taxon>Gunneridae</taxon>
        <taxon>Pentapetalae</taxon>
        <taxon>asterids</taxon>
        <taxon>lamiids</taxon>
        <taxon>Lamiales</taxon>
        <taxon>Phrymaceae</taxon>
        <taxon>Erythranthe</taxon>
    </lineage>
</organism>
<dbReference type="InterPro" id="IPR044797">
    <property type="entry name" value="At4g06598-like"/>
</dbReference>
<feature type="compositionally biased region" description="Low complexity" evidence="1">
    <location>
        <begin position="250"/>
        <end position="259"/>
    </location>
</feature>
<dbReference type="PhylomeDB" id="A0A022Q2E9"/>
<dbReference type="Proteomes" id="UP000030748">
    <property type="component" value="Unassembled WGS sequence"/>
</dbReference>
<dbReference type="InterPro" id="IPR044759">
    <property type="entry name" value="bZIP_RF2"/>
</dbReference>
<dbReference type="PANTHER" id="PTHR46835">
    <property type="entry name" value="BASIC-LEUCINE ZIPPER (BZIP) TRANSCRIPTION FACTOR FAMILY PROTEIN-RELATED"/>
    <property type="match status" value="1"/>
</dbReference>
<keyword evidence="3" id="KW-1185">Reference proteome</keyword>
<dbReference type="PANTHER" id="PTHR46835:SF2">
    <property type="entry name" value="BZIP TRANSCRIPTION FACTOR"/>
    <property type="match status" value="1"/>
</dbReference>
<dbReference type="SUPFAM" id="SSF57959">
    <property type="entry name" value="Leucine zipper domain"/>
    <property type="match status" value="1"/>
</dbReference>
<protein>
    <recommendedName>
        <fullName evidence="4">BZIP domain-containing protein</fullName>
    </recommendedName>
</protein>
<reference evidence="2 3" key="1">
    <citation type="journal article" date="2013" name="Proc. Natl. Acad. Sci. U.S.A.">
        <title>Fine-scale variation in meiotic recombination in Mimulus inferred from population shotgun sequencing.</title>
        <authorList>
            <person name="Hellsten U."/>
            <person name="Wright K.M."/>
            <person name="Jenkins J."/>
            <person name="Shu S."/>
            <person name="Yuan Y."/>
            <person name="Wessler S.R."/>
            <person name="Schmutz J."/>
            <person name="Willis J.H."/>
            <person name="Rokhsar D.S."/>
        </authorList>
    </citation>
    <scope>NUCLEOTIDE SEQUENCE [LARGE SCALE GENOMIC DNA]</scope>
    <source>
        <strain evidence="3">cv. DUN x IM62</strain>
    </source>
</reference>
<evidence type="ECO:0008006" key="4">
    <source>
        <dbReference type="Google" id="ProtNLM"/>
    </source>
</evidence>
<dbReference type="CDD" id="cd14703">
    <property type="entry name" value="bZIP_plant_RF2"/>
    <property type="match status" value="1"/>
</dbReference>
<gene>
    <name evidence="2" type="ORF">MIMGU_mgv1a010630mg</name>
</gene>
<dbReference type="EMBL" id="KI632191">
    <property type="protein sequence ID" value="EYU22807.1"/>
    <property type="molecule type" value="Genomic_DNA"/>
</dbReference>
<feature type="compositionally biased region" description="Basic residues" evidence="1">
    <location>
        <begin position="260"/>
        <end position="275"/>
    </location>
</feature>
<dbReference type="STRING" id="4155.A0A022Q2E9"/>
<dbReference type="AlphaFoldDB" id="A0A022Q2E9"/>
<proteinExistence type="predicted"/>